<dbReference type="VEuPathDB" id="MicrosporidiaDB:VCUG_01978"/>
<protein>
    <submittedName>
        <fullName evidence="1">Uncharacterized protein</fullName>
    </submittedName>
</protein>
<reference evidence="2" key="1">
    <citation type="submission" date="2011-03" db="EMBL/GenBank/DDBJ databases">
        <title>The genome sequence of Vavraia culicis strain floridensis.</title>
        <authorList>
            <consortium name="The Broad Institute Genome Sequencing Platform"/>
            <person name="Cuomo C."/>
            <person name="Becnel J."/>
            <person name="Sanscrainte N."/>
            <person name="Young S.K."/>
            <person name="Zeng Q."/>
            <person name="Gargeya S."/>
            <person name="Fitzgerald M."/>
            <person name="Haas B."/>
            <person name="Abouelleil A."/>
            <person name="Alvarado L."/>
            <person name="Arachchi H.M."/>
            <person name="Berlin A."/>
            <person name="Chapman S.B."/>
            <person name="Gearin G."/>
            <person name="Goldberg J."/>
            <person name="Griggs A."/>
            <person name="Gujja S."/>
            <person name="Hansen M."/>
            <person name="Heiman D."/>
            <person name="Howarth C."/>
            <person name="Larimer J."/>
            <person name="Lui A."/>
            <person name="MacDonald P.J.P."/>
            <person name="McCowen C."/>
            <person name="Montmayeur A."/>
            <person name="Murphy C."/>
            <person name="Neiman D."/>
            <person name="Pearson M."/>
            <person name="Priest M."/>
            <person name="Roberts A."/>
            <person name="Saif S."/>
            <person name="Shea T."/>
            <person name="Sisk P."/>
            <person name="Stolte C."/>
            <person name="Sykes S."/>
            <person name="Wortman J."/>
            <person name="Nusbaum C."/>
            <person name="Birren B."/>
        </authorList>
    </citation>
    <scope>NUCLEOTIDE SEQUENCE [LARGE SCALE GENOMIC DNA]</scope>
    <source>
        <strain evidence="2">floridensis</strain>
    </source>
</reference>
<dbReference type="InParanoid" id="L2GTX3"/>
<evidence type="ECO:0000313" key="1">
    <source>
        <dbReference type="EMBL" id="ELA46545.1"/>
    </source>
</evidence>
<dbReference type="AlphaFoldDB" id="L2GTX3"/>
<organism evidence="1 2">
    <name type="scientific">Vavraia culicis (isolate floridensis)</name>
    <name type="common">Microsporidian parasite</name>
    <dbReference type="NCBI Taxonomy" id="948595"/>
    <lineage>
        <taxon>Eukaryota</taxon>
        <taxon>Fungi</taxon>
        <taxon>Fungi incertae sedis</taxon>
        <taxon>Microsporidia</taxon>
        <taxon>Pleistophoridae</taxon>
        <taxon>Vavraia</taxon>
    </lineage>
</organism>
<sequence length="100" mass="11131">MDDTYVKFVITHRFVLKLVPTMNRSALLTGGIVTGTLPNQNVSTGRVKDTLPNQNVSTGRVTGTLPKYCFTHLNEYFGPAKKRSTLLFVSFLPLRSNSQL</sequence>
<dbReference type="Proteomes" id="UP000011081">
    <property type="component" value="Unassembled WGS sequence"/>
</dbReference>
<dbReference type="GeneID" id="19879847"/>
<proteinExistence type="predicted"/>
<accession>L2GTX3</accession>
<gene>
    <name evidence="1" type="ORF">VCUG_01978</name>
</gene>
<keyword evidence="2" id="KW-1185">Reference proteome</keyword>
<evidence type="ECO:0000313" key="2">
    <source>
        <dbReference type="Proteomes" id="UP000011081"/>
    </source>
</evidence>
<dbReference type="EMBL" id="GL877441">
    <property type="protein sequence ID" value="ELA46545.1"/>
    <property type="molecule type" value="Genomic_DNA"/>
</dbReference>
<name>L2GTX3_VAVCU</name>
<dbReference type="RefSeq" id="XP_008074992.1">
    <property type="nucleotide sequence ID" value="XM_008076801.1"/>
</dbReference>
<dbReference type="HOGENOM" id="CLU_2308200_0_0_1"/>